<proteinExistence type="predicted"/>
<dbReference type="AlphaFoldDB" id="A0A098G1X8"/>
<keyword evidence="3" id="KW-1185">Reference proteome</keyword>
<gene>
    <name evidence="2" type="ORF">LFA_0007</name>
</gene>
<keyword evidence="1" id="KW-0175">Coiled coil</keyword>
<reference evidence="3" key="1">
    <citation type="submission" date="2014-09" db="EMBL/GenBank/DDBJ databases">
        <authorList>
            <person name="Gomez-Valero L."/>
        </authorList>
    </citation>
    <scope>NUCLEOTIDE SEQUENCE [LARGE SCALE GENOMIC DNA]</scope>
    <source>
        <strain evidence="3">ATCC700992</strain>
    </source>
</reference>
<dbReference type="OrthoDB" id="5652912at2"/>
<dbReference type="Proteomes" id="UP000032430">
    <property type="component" value="Chromosome I"/>
</dbReference>
<evidence type="ECO:0008006" key="4">
    <source>
        <dbReference type="Google" id="ProtNLM"/>
    </source>
</evidence>
<dbReference type="KEGG" id="lfa:LFA_0007"/>
<organism evidence="2 3">
    <name type="scientific">Legionella fallonii LLAP-10</name>
    <dbReference type="NCBI Taxonomy" id="1212491"/>
    <lineage>
        <taxon>Bacteria</taxon>
        <taxon>Pseudomonadati</taxon>
        <taxon>Pseudomonadota</taxon>
        <taxon>Gammaproteobacteria</taxon>
        <taxon>Legionellales</taxon>
        <taxon>Legionellaceae</taxon>
        <taxon>Legionella</taxon>
    </lineage>
</organism>
<feature type="coiled-coil region" evidence="1">
    <location>
        <begin position="87"/>
        <end position="118"/>
    </location>
</feature>
<evidence type="ECO:0000313" key="2">
    <source>
        <dbReference type="EMBL" id="CEG55495.1"/>
    </source>
</evidence>
<name>A0A098G1X8_9GAMM</name>
<dbReference type="HOGENOM" id="CLU_1281880_0_0_6"/>
<evidence type="ECO:0000313" key="3">
    <source>
        <dbReference type="Proteomes" id="UP000032430"/>
    </source>
</evidence>
<dbReference type="RefSeq" id="WP_045094373.1">
    <property type="nucleotide sequence ID" value="NZ_LN614827.1"/>
</dbReference>
<protein>
    <recommendedName>
        <fullName evidence="4">F-box domain-containing protein</fullName>
    </recommendedName>
</protein>
<accession>A0A098G1X8</accession>
<evidence type="ECO:0000256" key="1">
    <source>
        <dbReference type="SAM" id="Coils"/>
    </source>
</evidence>
<dbReference type="EMBL" id="LN614827">
    <property type="protein sequence ID" value="CEG55495.1"/>
    <property type="molecule type" value="Genomic_DNA"/>
</dbReference>
<sequence>MFFSNKKKPDNGFFNVVPREVTYLIISLISDDVKSLNHLAMANSSFKELVSHFPHEIHAQIGNTLFKGTYAQLMDQQKQLLDFQHTVEVVRQQKDDERNNIAEERKVLEAKAKEIKNTWTPQDGKACFLLNEEKGCTVCCCLTGIIGGSITSFFISWPCYAGAFLGATLTTPIPIILSRGTQCCCNMCVQCGINAVNRREDNLDAKFPEPQFMLK</sequence>